<evidence type="ECO:0000313" key="2">
    <source>
        <dbReference type="Proteomes" id="UP000010931"/>
    </source>
</evidence>
<dbReference type="PANTHER" id="PTHR47197">
    <property type="entry name" value="PROTEIN NIRF"/>
    <property type="match status" value="1"/>
</dbReference>
<reference evidence="1 2" key="1">
    <citation type="journal article" date="2011" name="Plasmid">
        <title>Streptomyces turgidiscabies Car8 contains a modular pathogenicity island that shares virulence genes with other actinobacterial plant pathogens.</title>
        <authorList>
            <person name="Huguet-Tapia J.C."/>
            <person name="Badger J.H."/>
            <person name="Loria R."/>
            <person name="Pettis G.S."/>
        </authorList>
    </citation>
    <scope>NUCLEOTIDE SEQUENCE [LARGE SCALE GENOMIC DNA]</scope>
    <source>
        <strain evidence="1 2">Car8</strain>
    </source>
</reference>
<dbReference type="AlphaFoldDB" id="L7FFI9"/>
<sequence>MRRRPHQVSLSLTAMMSVVAGLTTAGVGLTGLAGSAAWADSTAALPLSQYAHMLVDTAHRHIFFSQGAGSTGIVVTDLSGTPVTTIAGEQGATGLALSADGGTLYAALTDGDALSAIDTTTLTESTRVPTGTGSAPVSVAVAGGRVWYGCTDPAADGKGVIGSVDPTAATPTATPLASTVNWTVAPLLVAGGDVLAAEEPLQSLSHVATFDVSSGTATTRANSFVGGGTATGLQVTADGTQLLLAAPQQPALQVYDTTDLLPAAHLVYYTGGVYSAPNSVAVDSDGTVAVGSTAGSAAGLYVYAASNLAENKVTFPAGTLAPDGLKWAADGTTLYAVTKDSTGAYSLHVLSDAKLTDTELALAAPLYAVPTQQFRFTGTLSTNGWLPTGAALQVTRDGESVPDATVAKDGTFAVSDTRQDEGAYTYEVTYPGDATHRPATTSLRVRVARLQTTIPFPALTSAKPGAMAFTGSLQTSLNQGSLPQGTTVQVSRTNEDTQTTAQLPSVQVDPATTEFKVTDTPGTAGRFTYHLSYAGDATHEATSSDAAVQVSPYTPALTLKAPATATRAAALTFTGALSDAPYTAGETVTVTRTDAGHTSTPVRWTSVVGTDGKVTIKDTPSVGGANTYTVSYPGDASHQAATASAIVQVSRVATTVSVATNTSTYTYGATATVTAHLGATYDSRTVSIWATPSGGTKTLVRAAAVDSAGNLRTTYKLTHNTTFTASFAGDYRYAPASAARTVNDQVKVTTTLGGYYGNVTYSGVPYRVYHHTVKPQVAATVTPNKSGQCSVFQAQEYYSGAWHTLTTSPCFTLSSAGVGATQLSLTNAVNQKFRVRAEYVRSAKDTTNVSTWGGWLYLTVRN</sequence>
<organism evidence="1 2">
    <name type="scientific">Streptomyces turgidiscabies (strain Car8)</name>
    <dbReference type="NCBI Taxonomy" id="698760"/>
    <lineage>
        <taxon>Bacteria</taxon>
        <taxon>Bacillati</taxon>
        <taxon>Actinomycetota</taxon>
        <taxon>Actinomycetes</taxon>
        <taxon>Kitasatosporales</taxon>
        <taxon>Streptomycetaceae</taxon>
        <taxon>Streptomyces</taxon>
    </lineage>
</organism>
<proteinExistence type="predicted"/>
<dbReference type="EMBL" id="AEJB01000118">
    <property type="protein sequence ID" value="ELP69856.1"/>
    <property type="molecule type" value="Genomic_DNA"/>
</dbReference>
<dbReference type="STRING" id="85558.T45_01100"/>
<protein>
    <recommendedName>
        <fullName evidence="3">Ig-like domain-containing protein</fullName>
    </recommendedName>
</protein>
<dbReference type="InterPro" id="IPR051200">
    <property type="entry name" value="Host-pathogen_enzymatic-act"/>
</dbReference>
<keyword evidence="2" id="KW-1185">Reference proteome</keyword>
<dbReference type="GeneID" id="97399580"/>
<dbReference type="SUPFAM" id="SSF69322">
    <property type="entry name" value="Tricorn protease domain 2"/>
    <property type="match status" value="1"/>
</dbReference>
<dbReference type="InterPro" id="IPR015943">
    <property type="entry name" value="WD40/YVTN_repeat-like_dom_sf"/>
</dbReference>
<name>L7FFI9_STRT8</name>
<accession>L7FFI9</accession>
<comment type="caution">
    <text evidence="1">The sequence shown here is derived from an EMBL/GenBank/DDBJ whole genome shotgun (WGS) entry which is preliminary data.</text>
</comment>
<evidence type="ECO:0000313" key="1">
    <source>
        <dbReference type="EMBL" id="ELP69856.1"/>
    </source>
</evidence>
<dbReference type="Gene3D" id="2.130.10.10">
    <property type="entry name" value="YVTN repeat-like/Quinoprotein amine dehydrogenase"/>
    <property type="match status" value="2"/>
</dbReference>
<evidence type="ECO:0008006" key="3">
    <source>
        <dbReference type="Google" id="ProtNLM"/>
    </source>
</evidence>
<dbReference type="RefSeq" id="WP_006374843.1">
    <property type="nucleotide sequence ID" value="NZ_AEJB01000118.1"/>
</dbReference>
<dbReference type="PATRIC" id="fig|698760.3.peg.1478"/>
<dbReference type="PANTHER" id="PTHR47197:SF3">
    <property type="entry name" value="DIHYDRO-HEME D1 DEHYDROGENASE"/>
    <property type="match status" value="1"/>
</dbReference>
<dbReference type="Proteomes" id="UP000010931">
    <property type="component" value="Unassembled WGS sequence"/>
</dbReference>
<gene>
    <name evidence="1" type="ORF">STRTUCAR8_05349</name>
</gene>